<comment type="caution">
    <text evidence="2">The sequence shown here is derived from an EMBL/GenBank/DDBJ whole genome shotgun (WGS) entry which is preliminary data.</text>
</comment>
<dbReference type="Proteomes" id="UP001152622">
    <property type="component" value="Chromosome 1"/>
</dbReference>
<dbReference type="EMBL" id="JAINUF010000001">
    <property type="protein sequence ID" value="KAJ8380792.1"/>
    <property type="molecule type" value="Genomic_DNA"/>
</dbReference>
<feature type="region of interest" description="Disordered" evidence="1">
    <location>
        <begin position="39"/>
        <end position="73"/>
    </location>
</feature>
<feature type="compositionally biased region" description="Low complexity" evidence="1">
    <location>
        <begin position="7"/>
        <end position="19"/>
    </location>
</feature>
<evidence type="ECO:0000313" key="3">
    <source>
        <dbReference type="Proteomes" id="UP001152622"/>
    </source>
</evidence>
<feature type="region of interest" description="Disordered" evidence="1">
    <location>
        <begin position="1"/>
        <end position="26"/>
    </location>
</feature>
<evidence type="ECO:0000313" key="2">
    <source>
        <dbReference type="EMBL" id="KAJ8380792.1"/>
    </source>
</evidence>
<feature type="region of interest" description="Disordered" evidence="1">
    <location>
        <begin position="89"/>
        <end position="152"/>
    </location>
</feature>
<reference evidence="2" key="1">
    <citation type="journal article" date="2023" name="Science">
        <title>Genome structures resolve the early diversification of teleost fishes.</title>
        <authorList>
            <person name="Parey E."/>
            <person name="Louis A."/>
            <person name="Montfort J."/>
            <person name="Bouchez O."/>
            <person name="Roques C."/>
            <person name="Iampietro C."/>
            <person name="Lluch J."/>
            <person name="Castinel A."/>
            <person name="Donnadieu C."/>
            <person name="Desvignes T."/>
            <person name="Floi Bucao C."/>
            <person name="Jouanno E."/>
            <person name="Wen M."/>
            <person name="Mejri S."/>
            <person name="Dirks R."/>
            <person name="Jansen H."/>
            <person name="Henkel C."/>
            <person name="Chen W.J."/>
            <person name="Zahm M."/>
            <person name="Cabau C."/>
            <person name="Klopp C."/>
            <person name="Thompson A.W."/>
            <person name="Robinson-Rechavi M."/>
            <person name="Braasch I."/>
            <person name="Lecointre G."/>
            <person name="Bobe J."/>
            <person name="Postlethwait J.H."/>
            <person name="Berthelot C."/>
            <person name="Roest Crollius H."/>
            <person name="Guiguen Y."/>
        </authorList>
    </citation>
    <scope>NUCLEOTIDE SEQUENCE</scope>
    <source>
        <strain evidence="2">WJC10195</strain>
    </source>
</reference>
<organism evidence="2 3">
    <name type="scientific">Synaphobranchus kaupii</name>
    <name type="common">Kaup's arrowtooth eel</name>
    <dbReference type="NCBI Taxonomy" id="118154"/>
    <lineage>
        <taxon>Eukaryota</taxon>
        <taxon>Metazoa</taxon>
        <taxon>Chordata</taxon>
        <taxon>Craniata</taxon>
        <taxon>Vertebrata</taxon>
        <taxon>Euteleostomi</taxon>
        <taxon>Actinopterygii</taxon>
        <taxon>Neopterygii</taxon>
        <taxon>Teleostei</taxon>
        <taxon>Anguilliformes</taxon>
        <taxon>Synaphobranchidae</taxon>
        <taxon>Synaphobranchus</taxon>
    </lineage>
</organism>
<keyword evidence="3" id="KW-1185">Reference proteome</keyword>
<proteinExistence type="predicted"/>
<dbReference type="AlphaFoldDB" id="A0A9Q1GCN5"/>
<name>A0A9Q1GCN5_SYNKA</name>
<evidence type="ECO:0000256" key="1">
    <source>
        <dbReference type="SAM" id="MobiDB-lite"/>
    </source>
</evidence>
<gene>
    <name evidence="2" type="ORF">SKAU_G00015700</name>
</gene>
<accession>A0A9Q1GCN5</accession>
<protein>
    <submittedName>
        <fullName evidence="2">Uncharacterized protein</fullName>
    </submittedName>
</protein>
<sequence>MILRHVNASSTANLTTTTAEKPTIPQASLQARVRLRTTLTSSGSGQQADDRPLHPRSARNARQPQPLHAARSLLPRATCRLQITGALTGAEQEHLRPPASLSLPIHSPPGRESVSHASAETLMNDEETRQSSKSRSRLLIETVKPQRRCGAP</sequence>